<keyword evidence="9" id="KW-1185">Reference proteome</keyword>
<dbReference type="InterPro" id="IPR051681">
    <property type="entry name" value="Ser/Thr_Kinases-Pseudokinases"/>
</dbReference>
<evidence type="ECO:0000256" key="3">
    <source>
        <dbReference type="ARBA" id="ARBA00022777"/>
    </source>
</evidence>
<dbReference type="GO" id="GO:0004674">
    <property type="term" value="F:protein serine/threonine kinase activity"/>
    <property type="evidence" value="ECO:0007669"/>
    <property type="project" value="TreeGrafter"/>
</dbReference>
<dbReference type="PROSITE" id="PS00108">
    <property type="entry name" value="PROTEIN_KINASE_ST"/>
    <property type="match status" value="1"/>
</dbReference>
<reference evidence="8 9" key="1">
    <citation type="submission" date="2024-01" db="EMBL/GenBank/DDBJ databases">
        <title>The genomes of 5 underutilized Papilionoideae crops provide insights into root nodulation and disease resistanc.</title>
        <authorList>
            <person name="Jiang F."/>
        </authorList>
    </citation>
    <scope>NUCLEOTIDE SEQUENCE [LARGE SCALE GENOMIC DNA]</scope>
    <source>
        <strain evidence="8">DUOXIRENSHENG_FW03</strain>
        <tissue evidence="8">Leaves</tissue>
    </source>
</reference>
<dbReference type="Gene3D" id="3.30.200.20">
    <property type="entry name" value="Phosphorylase Kinase, domain 1"/>
    <property type="match status" value="1"/>
</dbReference>
<evidence type="ECO:0000256" key="1">
    <source>
        <dbReference type="ARBA" id="ARBA00022679"/>
    </source>
</evidence>
<dbReference type="PROSITE" id="PS50011">
    <property type="entry name" value="PROTEIN_KINASE_DOM"/>
    <property type="match status" value="1"/>
</dbReference>
<dbReference type="InterPro" id="IPR008271">
    <property type="entry name" value="Ser/Thr_kinase_AS"/>
</dbReference>
<evidence type="ECO:0000313" key="9">
    <source>
        <dbReference type="Proteomes" id="UP001386955"/>
    </source>
</evidence>
<evidence type="ECO:0000313" key="8">
    <source>
        <dbReference type="EMBL" id="KAK7410171.1"/>
    </source>
</evidence>
<dbReference type="SMART" id="SM00220">
    <property type="entry name" value="S_TKc"/>
    <property type="match status" value="1"/>
</dbReference>
<name>A0AAN9T8D9_PSOTE</name>
<dbReference type="AlphaFoldDB" id="A0AAN9T8D9"/>
<evidence type="ECO:0000256" key="5">
    <source>
        <dbReference type="PROSITE-ProRule" id="PRU10141"/>
    </source>
</evidence>
<dbReference type="PROSITE" id="PS00107">
    <property type="entry name" value="PROTEIN_KINASE_ATP"/>
    <property type="match status" value="1"/>
</dbReference>
<dbReference type="Gene3D" id="1.10.510.10">
    <property type="entry name" value="Transferase(Phosphotransferase) domain 1"/>
    <property type="match status" value="1"/>
</dbReference>
<dbReference type="Pfam" id="PF00069">
    <property type="entry name" value="Pkinase"/>
    <property type="match status" value="1"/>
</dbReference>
<dbReference type="InterPro" id="IPR011009">
    <property type="entry name" value="Kinase-like_dom_sf"/>
</dbReference>
<sequence length="534" mass="60754">MVRNAGEGDGDHRYRLSPISALHRSWRVEGARKVRYDRVGTTGRATGPGGRFGCRRMTRLPPRNCSVQYLCCLFRSKVADSCRAGRTFCEAIKEKVQRKVREDCRVHLGLLRPAVKNEKHDEAAVRPLSSGCCRGLSSVRTVSSTAPTLQHQQRYQNLQLKVEDLEKEVQKQTELRVMYRKRMERTQDYLKYCLEIAQQNGILDLIVHSEGELSQSPLSQYTAATTPSHQHQHPNLTTVIDQAKINGWYINSSEIQMGEKIGQGTTAEIHRGTWRGLDVAVKCMSTAFFNTNANGVVFFAQELETLSRQRHRFVLQLMGACLDPPHHAWIVTEYMNTTLKDWLHGPGKRPKNRTVPLPPLKDRLMRALEIAQAMQYLHEQNPKVIHRDLKPSNIFLDDALHVRVADFGHARFLGDDQMALTGETGTYVYMAPEVIRCEPYNEKCDVYSFGIILNELLTGKYPYIEKEFGPAKIAMEVVEGKLRPVLPSNDKGEQLEELIDLVCLCWDANPSTRPSFATISRSLKSYSQRVLFLN</sequence>
<evidence type="ECO:0000259" key="7">
    <source>
        <dbReference type="PROSITE" id="PS50011"/>
    </source>
</evidence>
<dbReference type="InterPro" id="IPR017441">
    <property type="entry name" value="Protein_kinase_ATP_BS"/>
</dbReference>
<evidence type="ECO:0000256" key="2">
    <source>
        <dbReference type="ARBA" id="ARBA00022741"/>
    </source>
</evidence>
<dbReference type="CDD" id="cd13999">
    <property type="entry name" value="STKc_MAP3K-like"/>
    <property type="match status" value="1"/>
</dbReference>
<feature type="domain" description="Protein kinase" evidence="7">
    <location>
        <begin position="255"/>
        <end position="533"/>
    </location>
</feature>
<dbReference type="Proteomes" id="UP001386955">
    <property type="component" value="Unassembled WGS sequence"/>
</dbReference>
<dbReference type="SUPFAM" id="SSF56112">
    <property type="entry name" value="Protein kinase-like (PK-like)"/>
    <property type="match status" value="1"/>
</dbReference>
<proteinExistence type="predicted"/>
<protein>
    <recommendedName>
        <fullName evidence="7">Protein kinase domain-containing protein</fullName>
    </recommendedName>
</protein>
<feature type="binding site" evidence="5">
    <location>
        <position position="282"/>
    </location>
    <ligand>
        <name>ATP</name>
        <dbReference type="ChEBI" id="CHEBI:30616"/>
    </ligand>
</feature>
<dbReference type="InterPro" id="IPR000719">
    <property type="entry name" value="Prot_kinase_dom"/>
</dbReference>
<keyword evidence="6" id="KW-0175">Coiled coil</keyword>
<keyword evidence="1" id="KW-0808">Transferase</keyword>
<gene>
    <name evidence="8" type="ORF">VNO78_00741</name>
</gene>
<organism evidence="8 9">
    <name type="scientific">Psophocarpus tetragonolobus</name>
    <name type="common">Winged bean</name>
    <name type="synonym">Dolichos tetragonolobus</name>
    <dbReference type="NCBI Taxonomy" id="3891"/>
    <lineage>
        <taxon>Eukaryota</taxon>
        <taxon>Viridiplantae</taxon>
        <taxon>Streptophyta</taxon>
        <taxon>Embryophyta</taxon>
        <taxon>Tracheophyta</taxon>
        <taxon>Spermatophyta</taxon>
        <taxon>Magnoliopsida</taxon>
        <taxon>eudicotyledons</taxon>
        <taxon>Gunneridae</taxon>
        <taxon>Pentapetalae</taxon>
        <taxon>rosids</taxon>
        <taxon>fabids</taxon>
        <taxon>Fabales</taxon>
        <taxon>Fabaceae</taxon>
        <taxon>Papilionoideae</taxon>
        <taxon>50 kb inversion clade</taxon>
        <taxon>NPAAA clade</taxon>
        <taxon>indigoferoid/millettioid clade</taxon>
        <taxon>Phaseoleae</taxon>
        <taxon>Psophocarpus</taxon>
    </lineage>
</organism>
<evidence type="ECO:0000256" key="4">
    <source>
        <dbReference type="ARBA" id="ARBA00022840"/>
    </source>
</evidence>
<comment type="caution">
    <text evidence="8">The sequence shown here is derived from an EMBL/GenBank/DDBJ whole genome shotgun (WGS) entry which is preliminary data.</text>
</comment>
<feature type="coiled-coil region" evidence="6">
    <location>
        <begin position="148"/>
        <end position="182"/>
    </location>
</feature>
<accession>A0AAN9T8D9</accession>
<dbReference type="EMBL" id="JAYMYS010000001">
    <property type="protein sequence ID" value="KAK7410171.1"/>
    <property type="molecule type" value="Genomic_DNA"/>
</dbReference>
<keyword evidence="3" id="KW-0418">Kinase</keyword>
<keyword evidence="2 5" id="KW-0547">Nucleotide-binding</keyword>
<evidence type="ECO:0000256" key="6">
    <source>
        <dbReference type="SAM" id="Coils"/>
    </source>
</evidence>
<keyword evidence="4 5" id="KW-0067">ATP-binding</keyword>
<dbReference type="PANTHER" id="PTHR44329:SF11">
    <property type="entry name" value="OS09G0443600 PROTEIN"/>
    <property type="match status" value="1"/>
</dbReference>
<dbReference type="GO" id="GO:0005524">
    <property type="term" value="F:ATP binding"/>
    <property type="evidence" value="ECO:0007669"/>
    <property type="project" value="UniProtKB-UniRule"/>
</dbReference>
<dbReference type="PANTHER" id="PTHR44329">
    <property type="entry name" value="SERINE/THREONINE-PROTEIN KINASE TNNI3K-RELATED"/>
    <property type="match status" value="1"/>
</dbReference>